<sequence>MKLNVMLVDDEIHILKNLNMVIPWELLDMQVVSLAQNGAEAWAAFQEHRPDLILSDIRMPIMDGVSLVKEIREAGEPCEVILLTGFTDFEYTRSAIRYGVKDYIVKPINYQELHEVIERVGGEIRQRKQARSMEEKVWREFTELSKQKYLFDALMGQAAGHCHYTITGKTQAWGERYAVLVADLDDYPQLARHWSHEERNLWNFSVQNVLRDCFARVAGNASGLVLTMREGEWCLLALRESPLEEAEIGCWASCLQKAISEHLSFSLSVGYYTEIVTVPELSEVYQQVKKAIHFDLAHREQAIFAARPDTSRKGAAEYGWWSVLEELLSGLKRHDMASIKRTLSRMRDDLQPSSRYSLTRTEQILRYYLLHLVREMKDMQIITGQLEELVWMKLERAQGIRELLQVIHQVLEDSIRESVKKKTGDVLMIGAMEYIQKHLTRDLSVEEVAGQLGISSSYFSLLFKQHTRLTFVEYLTQQRMERARFLLSMSGKTIHEISREVGYPDRRYFSKVFQKNTGLTPSEYREQAVQKE</sequence>
<dbReference type="InterPro" id="IPR001789">
    <property type="entry name" value="Sig_transdc_resp-reg_receiver"/>
</dbReference>
<protein>
    <submittedName>
        <fullName evidence="11">Response regulator</fullName>
    </submittedName>
</protein>
<evidence type="ECO:0000313" key="12">
    <source>
        <dbReference type="Proteomes" id="UP001056500"/>
    </source>
</evidence>
<accession>A0ABY4WJV8</accession>
<evidence type="ECO:0000256" key="6">
    <source>
        <dbReference type="ARBA" id="ARBA00023125"/>
    </source>
</evidence>
<dbReference type="PROSITE" id="PS01124">
    <property type="entry name" value="HTH_ARAC_FAMILY_2"/>
    <property type="match status" value="1"/>
</dbReference>
<evidence type="ECO:0000259" key="10">
    <source>
        <dbReference type="PROSITE" id="PS50110"/>
    </source>
</evidence>
<evidence type="ECO:0000313" key="11">
    <source>
        <dbReference type="EMBL" id="USG66989.1"/>
    </source>
</evidence>
<keyword evidence="4" id="KW-0902">Two-component regulatory system</keyword>
<dbReference type="PRINTS" id="PR00032">
    <property type="entry name" value="HTHARAC"/>
</dbReference>
<dbReference type="SMART" id="SM00448">
    <property type="entry name" value="REC"/>
    <property type="match status" value="1"/>
</dbReference>
<dbReference type="InterPro" id="IPR018060">
    <property type="entry name" value="HTH_AraC"/>
</dbReference>
<evidence type="ECO:0000256" key="3">
    <source>
        <dbReference type="ARBA" id="ARBA00022553"/>
    </source>
</evidence>
<dbReference type="PANTHER" id="PTHR42713:SF3">
    <property type="entry name" value="TRANSCRIPTIONAL REGULATORY PROTEIN HPTR"/>
    <property type="match status" value="1"/>
</dbReference>
<keyword evidence="5" id="KW-0805">Transcription regulation</keyword>
<dbReference type="PROSITE" id="PS50110">
    <property type="entry name" value="RESPONSE_REGULATORY"/>
    <property type="match status" value="1"/>
</dbReference>
<dbReference type="Proteomes" id="UP001056500">
    <property type="component" value="Chromosome"/>
</dbReference>
<keyword evidence="12" id="KW-1185">Reference proteome</keyword>
<keyword evidence="3 8" id="KW-0597">Phosphoprotein</keyword>
<reference evidence="11" key="1">
    <citation type="submission" date="2022-06" db="EMBL/GenBank/DDBJ databases">
        <title>Genome sequencing of Brevibacillus sp. BB3-R1.</title>
        <authorList>
            <person name="Heo J."/>
            <person name="Lee D."/>
            <person name="Won M."/>
            <person name="Han B.-H."/>
            <person name="Hong S.-B."/>
            <person name="Kwon S.-W."/>
        </authorList>
    </citation>
    <scope>NUCLEOTIDE SEQUENCE</scope>
    <source>
        <strain evidence="11">BB3-R1</strain>
    </source>
</reference>
<dbReference type="Pfam" id="PF00072">
    <property type="entry name" value="Response_reg"/>
    <property type="match status" value="1"/>
</dbReference>
<comment type="subcellular location">
    <subcellularLocation>
        <location evidence="1">Cytoplasm</location>
    </subcellularLocation>
</comment>
<organism evidence="11 12">
    <name type="scientific">Brevibacillus ruminantium</name>
    <dbReference type="NCBI Taxonomy" id="2950604"/>
    <lineage>
        <taxon>Bacteria</taxon>
        <taxon>Bacillati</taxon>
        <taxon>Bacillota</taxon>
        <taxon>Bacilli</taxon>
        <taxon>Bacillales</taxon>
        <taxon>Paenibacillaceae</taxon>
        <taxon>Brevibacillus</taxon>
    </lineage>
</organism>
<feature type="domain" description="HTH araC/xylS-type" evidence="9">
    <location>
        <begin position="429"/>
        <end position="527"/>
    </location>
</feature>
<dbReference type="EMBL" id="CP098755">
    <property type="protein sequence ID" value="USG66989.1"/>
    <property type="molecule type" value="Genomic_DNA"/>
</dbReference>
<dbReference type="SUPFAM" id="SSF52172">
    <property type="entry name" value="CheY-like"/>
    <property type="match status" value="1"/>
</dbReference>
<dbReference type="InterPro" id="IPR020449">
    <property type="entry name" value="Tscrpt_reg_AraC-type_HTH"/>
</dbReference>
<dbReference type="InterPro" id="IPR018062">
    <property type="entry name" value="HTH_AraC-typ_CS"/>
</dbReference>
<evidence type="ECO:0000259" key="9">
    <source>
        <dbReference type="PROSITE" id="PS01124"/>
    </source>
</evidence>
<dbReference type="PROSITE" id="PS00041">
    <property type="entry name" value="HTH_ARAC_FAMILY_1"/>
    <property type="match status" value="1"/>
</dbReference>
<feature type="modified residue" description="4-aspartylphosphate" evidence="8">
    <location>
        <position position="56"/>
    </location>
</feature>
<dbReference type="InterPro" id="IPR051552">
    <property type="entry name" value="HptR"/>
</dbReference>
<dbReference type="SMART" id="SM00342">
    <property type="entry name" value="HTH_ARAC"/>
    <property type="match status" value="1"/>
</dbReference>
<dbReference type="Gene3D" id="3.40.50.2300">
    <property type="match status" value="1"/>
</dbReference>
<dbReference type="SUPFAM" id="SSF46689">
    <property type="entry name" value="Homeodomain-like"/>
    <property type="match status" value="2"/>
</dbReference>
<feature type="domain" description="Response regulatory" evidence="10">
    <location>
        <begin position="4"/>
        <end position="121"/>
    </location>
</feature>
<dbReference type="PANTHER" id="PTHR42713">
    <property type="entry name" value="HISTIDINE KINASE-RELATED"/>
    <property type="match status" value="1"/>
</dbReference>
<evidence type="ECO:0000256" key="5">
    <source>
        <dbReference type="ARBA" id="ARBA00023015"/>
    </source>
</evidence>
<evidence type="ECO:0000256" key="7">
    <source>
        <dbReference type="ARBA" id="ARBA00023163"/>
    </source>
</evidence>
<keyword evidence="6" id="KW-0238">DNA-binding</keyword>
<dbReference type="Gene3D" id="1.10.10.60">
    <property type="entry name" value="Homeodomain-like"/>
    <property type="match status" value="2"/>
</dbReference>
<dbReference type="InterPro" id="IPR009057">
    <property type="entry name" value="Homeodomain-like_sf"/>
</dbReference>
<dbReference type="Pfam" id="PF12833">
    <property type="entry name" value="HTH_18"/>
    <property type="match status" value="1"/>
</dbReference>
<keyword evidence="7" id="KW-0804">Transcription</keyword>
<evidence type="ECO:0000256" key="8">
    <source>
        <dbReference type="PROSITE-ProRule" id="PRU00169"/>
    </source>
</evidence>
<proteinExistence type="predicted"/>
<keyword evidence="2" id="KW-0963">Cytoplasm</keyword>
<dbReference type="RefSeq" id="WP_251874093.1">
    <property type="nucleotide sequence ID" value="NZ_CP098755.1"/>
</dbReference>
<dbReference type="InterPro" id="IPR011006">
    <property type="entry name" value="CheY-like_superfamily"/>
</dbReference>
<evidence type="ECO:0000256" key="2">
    <source>
        <dbReference type="ARBA" id="ARBA00022490"/>
    </source>
</evidence>
<evidence type="ECO:0000256" key="1">
    <source>
        <dbReference type="ARBA" id="ARBA00004496"/>
    </source>
</evidence>
<name>A0ABY4WJV8_9BACL</name>
<evidence type="ECO:0000256" key="4">
    <source>
        <dbReference type="ARBA" id="ARBA00023012"/>
    </source>
</evidence>
<gene>
    <name evidence="11" type="ORF">NDK47_06750</name>
</gene>
<dbReference type="CDD" id="cd17536">
    <property type="entry name" value="REC_YesN-like"/>
    <property type="match status" value="1"/>
</dbReference>